<dbReference type="AlphaFoldDB" id="W6RWS7"/>
<sequence length="135" mass="16234">MCRIYLGKGVEKIDFEKYFLIHLEQSKESTVNVVKIVWDYDLTTFDFLNTTVKYLETNFQNVRALENGYIDIEEEIILIKDFYKIPLRSQRKIVDNIMKGKFHRTFILMDKKCNINKYNDDLLDEFIHYNVKASM</sequence>
<dbReference type="OrthoDB" id="9847432at2"/>
<proteinExistence type="predicted"/>
<reference evidence="1 2" key="1">
    <citation type="submission" date="2013-11" db="EMBL/GenBank/DDBJ databases">
        <title>Complete genome sequence of Clostridum sp. M2/40.</title>
        <authorList>
            <person name="Wibberg D."/>
            <person name="Puehler A."/>
            <person name="Schlueter A."/>
        </authorList>
    </citation>
    <scope>NUCLEOTIDE SEQUENCE [LARGE SCALE GENOMIC DNA]</scope>
    <source>
        <strain evidence="2">M2/40</strain>
    </source>
</reference>
<keyword evidence="2" id="KW-1185">Reference proteome</keyword>
<protein>
    <submittedName>
        <fullName evidence="1">Uncharacterized protein</fullName>
    </submittedName>
</protein>
<accession>W6RWS7</accession>
<dbReference type="HOGENOM" id="CLU_1882122_0_0_9"/>
<evidence type="ECO:0000313" key="1">
    <source>
        <dbReference type="EMBL" id="CDM69136.1"/>
    </source>
</evidence>
<organism evidence="1 2">
    <name type="scientific">Clostridium bornimense</name>
    <dbReference type="NCBI Taxonomy" id="1216932"/>
    <lineage>
        <taxon>Bacteria</taxon>
        <taxon>Bacillati</taxon>
        <taxon>Bacillota</taxon>
        <taxon>Clostridia</taxon>
        <taxon>Eubacteriales</taxon>
        <taxon>Clostridiaceae</taxon>
        <taxon>Clostridium</taxon>
    </lineage>
</organism>
<dbReference type="eggNOG" id="ENOG50327FE">
    <property type="taxonomic scope" value="Bacteria"/>
</dbReference>
<dbReference type="RefSeq" id="WP_044038877.1">
    <property type="nucleotide sequence ID" value="NZ_HG917868.1"/>
</dbReference>
<dbReference type="PATRIC" id="fig|1216932.3.peg.1977"/>
<dbReference type="Proteomes" id="UP000019426">
    <property type="component" value="Chromosome M2/40_rep1"/>
</dbReference>
<evidence type="ECO:0000313" key="2">
    <source>
        <dbReference type="Proteomes" id="UP000019426"/>
    </source>
</evidence>
<dbReference type="KEGG" id="clt:CM240_1978"/>
<gene>
    <name evidence="1" type="ORF">CM240_1978</name>
</gene>
<dbReference type="EMBL" id="HG917868">
    <property type="protein sequence ID" value="CDM69136.1"/>
    <property type="molecule type" value="Genomic_DNA"/>
</dbReference>
<name>W6RWS7_9CLOT</name>